<keyword evidence="3" id="KW-0802">TPR repeat</keyword>
<dbReference type="GO" id="GO:0052621">
    <property type="term" value="F:diguanylate cyclase activity"/>
    <property type="evidence" value="ECO:0007669"/>
    <property type="project" value="UniProtKB-EC"/>
</dbReference>
<dbReference type="PROSITE" id="PS50887">
    <property type="entry name" value="GGDEF"/>
    <property type="match status" value="1"/>
</dbReference>
<dbReference type="Gene3D" id="3.30.70.270">
    <property type="match status" value="1"/>
</dbReference>
<evidence type="ECO:0000256" key="5">
    <source>
        <dbReference type="SAM" id="SignalP"/>
    </source>
</evidence>
<dbReference type="SUPFAM" id="SSF48452">
    <property type="entry name" value="TPR-like"/>
    <property type="match status" value="2"/>
</dbReference>
<evidence type="ECO:0000256" key="2">
    <source>
        <dbReference type="ARBA" id="ARBA00034247"/>
    </source>
</evidence>
<comment type="caution">
    <text evidence="7">The sequence shown here is derived from an EMBL/GenBank/DDBJ whole genome shotgun (WGS) entry which is preliminary data.</text>
</comment>
<dbReference type="Proteomes" id="UP001177935">
    <property type="component" value="Unassembled WGS sequence"/>
</dbReference>
<evidence type="ECO:0000259" key="6">
    <source>
        <dbReference type="PROSITE" id="PS50887"/>
    </source>
</evidence>
<dbReference type="EMBL" id="JAUYVL010000005">
    <property type="protein sequence ID" value="MDP2501470.1"/>
    <property type="molecule type" value="Genomic_DNA"/>
</dbReference>
<protein>
    <recommendedName>
        <fullName evidence="1">diguanylate cyclase</fullName>
        <ecNumber evidence="1">2.7.7.65</ecNumber>
    </recommendedName>
</protein>
<reference evidence="7" key="1">
    <citation type="submission" date="2023-07" db="EMBL/GenBank/DDBJ databases">
        <title>Genome content predicts the carbon catabolic preferences of heterotrophic bacteria.</title>
        <authorList>
            <person name="Gralka M."/>
        </authorList>
    </citation>
    <scope>NUCLEOTIDE SEQUENCE</scope>
    <source>
        <strain evidence="7">6E02</strain>
    </source>
</reference>
<evidence type="ECO:0000256" key="1">
    <source>
        <dbReference type="ARBA" id="ARBA00012528"/>
    </source>
</evidence>
<dbReference type="CDD" id="cd01949">
    <property type="entry name" value="GGDEF"/>
    <property type="match status" value="1"/>
</dbReference>
<dbReference type="InterPro" id="IPR000160">
    <property type="entry name" value="GGDEF_dom"/>
</dbReference>
<keyword evidence="4" id="KW-1133">Transmembrane helix</keyword>
<dbReference type="InterPro" id="IPR043128">
    <property type="entry name" value="Rev_trsase/Diguanyl_cyclase"/>
</dbReference>
<dbReference type="SUPFAM" id="SSF55073">
    <property type="entry name" value="Nucleotide cyclase"/>
    <property type="match status" value="1"/>
</dbReference>
<dbReference type="PANTHER" id="PTHR45138:SF9">
    <property type="entry name" value="DIGUANYLATE CYCLASE DGCM-RELATED"/>
    <property type="match status" value="1"/>
</dbReference>
<evidence type="ECO:0000256" key="3">
    <source>
        <dbReference type="PROSITE-ProRule" id="PRU00339"/>
    </source>
</evidence>
<comment type="catalytic activity">
    <reaction evidence="2">
        <text>2 GTP = 3',3'-c-di-GMP + 2 diphosphate</text>
        <dbReference type="Rhea" id="RHEA:24898"/>
        <dbReference type="ChEBI" id="CHEBI:33019"/>
        <dbReference type="ChEBI" id="CHEBI:37565"/>
        <dbReference type="ChEBI" id="CHEBI:58805"/>
        <dbReference type="EC" id="2.7.7.65"/>
    </reaction>
</comment>
<evidence type="ECO:0000256" key="4">
    <source>
        <dbReference type="SAM" id="Phobius"/>
    </source>
</evidence>
<proteinExistence type="predicted"/>
<dbReference type="InterPro" id="IPR050469">
    <property type="entry name" value="Diguanylate_Cyclase"/>
</dbReference>
<feature type="chain" id="PRO_5044321757" description="diguanylate cyclase" evidence="5">
    <location>
        <begin position="20"/>
        <end position="677"/>
    </location>
</feature>
<dbReference type="SMART" id="SM00028">
    <property type="entry name" value="TPR"/>
    <property type="match status" value="5"/>
</dbReference>
<dbReference type="NCBIfam" id="TIGR00254">
    <property type="entry name" value="GGDEF"/>
    <property type="match status" value="1"/>
</dbReference>
<keyword evidence="5" id="KW-0732">Signal</keyword>
<keyword evidence="4" id="KW-0472">Membrane</keyword>
<feature type="domain" description="GGDEF" evidence="6">
    <location>
        <begin position="523"/>
        <end position="657"/>
    </location>
</feature>
<dbReference type="InterPro" id="IPR011990">
    <property type="entry name" value="TPR-like_helical_dom_sf"/>
</dbReference>
<dbReference type="RefSeq" id="WP_102560999.1">
    <property type="nucleotide sequence ID" value="NZ_CAWNUI010000043.1"/>
</dbReference>
<dbReference type="PANTHER" id="PTHR45138">
    <property type="entry name" value="REGULATORY COMPONENTS OF SENSORY TRANSDUCTION SYSTEM"/>
    <property type="match status" value="1"/>
</dbReference>
<feature type="signal peptide" evidence="5">
    <location>
        <begin position="1"/>
        <end position="19"/>
    </location>
</feature>
<dbReference type="Pfam" id="PF13424">
    <property type="entry name" value="TPR_12"/>
    <property type="match status" value="2"/>
</dbReference>
<feature type="repeat" description="TPR" evidence="3">
    <location>
        <begin position="228"/>
        <end position="261"/>
    </location>
</feature>
<gene>
    <name evidence="7" type="ORF">Q8W42_12195</name>
</gene>
<evidence type="ECO:0000313" key="8">
    <source>
        <dbReference type="Proteomes" id="UP001177935"/>
    </source>
</evidence>
<keyword evidence="4" id="KW-0812">Transmembrane</keyword>
<dbReference type="Pfam" id="PF00990">
    <property type="entry name" value="GGDEF"/>
    <property type="match status" value="1"/>
</dbReference>
<dbReference type="InterPro" id="IPR019734">
    <property type="entry name" value="TPR_rpt"/>
</dbReference>
<name>A0AB35MZC4_VIBSP</name>
<evidence type="ECO:0000313" key="7">
    <source>
        <dbReference type="EMBL" id="MDP2501470.1"/>
    </source>
</evidence>
<accession>A0AB35MZC4</accession>
<dbReference type="PROSITE" id="PS50005">
    <property type="entry name" value="TPR"/>
    <property type="match status" value="1"/>
</dbReference>
<organism evidence="7 8">
    <name type="scientific">Vibrio splendidus</name>
    <dbReference type="NCBI Taxonomy" id="29497"/>
    <lineage>
        <taxon>Bacteria</taxon>
        <taxon>Pseudomonadati</taxon>
        <taxon>Pseudomonadota</taxon>
        <taxon>Gammaproteobacteria</taxon>
        <taxon>Vibrionales</taxon>
        <taxon>Vibrionaceae</taxon>
        <taxon>Vibrio</taxon>
    </lineage>
</organism>
<dbReference type="AlphaFoldDB" id="A0AB35MZC4"/>
<dbReference type="EC" id="2.7.7.65" evidence="1"/>
<dbReference type="Gene3D" id="1.25.40.10">
    <property type="entry name" value="Tetratricopeptide repeat domain"/>
    <property type="match status" value="2"/>
</dbReference>
<feature type="transmembrane region" description="Helical" evidence="4">
    <location>
        <begin position="467"/>
        <end position="486"/>
    </location>
</feature>
<dbReference type="SMART" id="SM00267">
    <property type="entry name" value="GGDEF"/>
    <property type="match status" value="1"/>
</dbReference>
<dbReference type="InterPro" id="IPR029787">
    <property type="entry name" value="Nucleotide_cyclase"/>
</dbReference>
<sequence length="677" mass="77247">MTHSVFIALLLFISFYSHGQVSTQDRHQDSPFNSSDLDSNTTPNADWNALYLSTLTHSPSRALNMLQTRYTGSTVYGDKLYLSSLLYQYMSHRDQPFYGIASNDSEYQAIEQTFISALMKDSQGQYEEAQQSFLTLLAKMQSRSDLTGRALLKYQLCRSLNEQAKYHQANYYCSALQSDLHDIADPVLPKFGTYRVIANNHHFRSDYQAALSTYLALINVFPQGHDISGVYNDVGNLLKELKQYEKSAEYLKEALTLRESASDLMKAQVHHSLADLYLNQKQSDLAINHFQTARTLLSSSSHSYGIALTSLGLGKAYTQIRDYDLARGYLVNSLSASNELSNDVIRINAYLAISDMFEEQKLTTEALNYAQQALEVSEQVTRHKYIAQSLLQLSDLHQALSDYQQAFYFYQRYSSIQIETRDIDNRLAFEALDLTHAKYEQELENSFLINQTKLDRVQIEKMEHQRWLYNVIVILLLCAASFTVLANKTIRAKASIDAMTKAYGRTEIIRRIKRVRRCKGTDKQHVLVLLDLDRFKKINDEHGHPTGDRALVHISQQIRKHLMNDELFGRLGGEEFLIMLTNTKPVDVRERVEELHYAISSTVFLTESKKPLNVTASFAYLATSNALSDFDDLYSVLDQALYQAKSNGRNCIIDAYNDPIDLPDVIYSQSVCEPTQP</sequence>